<dbReference type="InterPro" id="IPR024791">
    <property type="entry name" value="Cyt_c/ubiquinol_Oxase_su3"/>
</dbReference>
<feature type="transmembrane region" description="Helical" evidence="8">
    <location>
        <begin position="124"/>
        <end position="143"/>
    </location>
</feature>
<evidence type="ECO:0000256" key="8">
    <source>
        <dbReference type="SAM" id="Phobius"/>
    </source>
</evidence>
<comment type="subcellular location">
    <subcellularLocation>
        <location evidence="6">Cell membrane</location>
        <topology evidence="6">Multi-pass membrane protein</topology>
    </subcellularLocation>
    <subcellularLocation>
        <location evidence="1">Membrane</location>
        <topology evidence="1">Multi-pass membrane protein</topology>
    </subcellularLocation>
</comment>
<dbReference type="PROSITE" id="PS50253">
    <property type="entry name" value="COX3"/>
    <property type="match status" value="1"/>
</dbReference>
<dbReference type="RefSeq" id="WP_394822699.1">
    <property type="nucleotide sequence ID" value="NZ_CP089984.1"/>
</dbReference>
<name>A0ABZ2LVA6_9BACT</name>
<dbReference type="EMBL" id="CP089984">
    <property type="protein sequence ID" value="WXB13080.1"/>
    <property type="molecule type" value="Genomic_DNA"/>
</dbReference>
<dbReference type="InterPro" id="IPR000298">
    <property type="entry name" value="Cyt_c_oxidase-like_su3"/>
</dbReference>
<comment type="similarity">
    <text evidence="2 6">Belongs to the cytochrome c oxidase subunit 3 family.</text>
</comment>
<dbReference type="PANTHER" id="PTHR11403:SF6">
    <property type="entry name" value="NITRIC OXIDE REDUCTASE SUBUNIT E"/>
    <property type="match status" value="1"/>
</dbReference>
<feature type="region of interest" description="Disordered" evidence="7">
    <location>
        <begin position="1"/>
        <end position="32"/>
    </location>
</feature>
<evidence type="ECO:0000256" key="7">
    <source>
        <dbReference type="SAM" id="MobiDB-lite"/>
    </source>
</evidence>
<sequence>MSTAASHAEPARPHGDSHHAGEPGHDEEHHGPAWLAHHFDTPAQQFDAAKLGMWAFLAQELLFFSGVFVAYGIFRSWYPEAFSGASHQLDRVMGASNTIVLLFSSWTAAMSVRSSQLGKKAQTSGYLIVTIACAFIFLVVKYFEYQHKFHAGLLPGKFFGHPVDGGLFGAIPAGHGHVPHLPAKAHIFFSLYFVMTGIHAIHVIVGIGVMFWILKRNASGEFSKEFFTPVDLVALYWHLVDLIWIYLFPLLYLID</sequence>
<evidence type="ECO:0000256" key="4">
    <source>
        <dbReference type="ARBA" id="ARBA00022989"/>
    </source>
</evidence>
<evidence type="ECO:0000256" key="1">
    <source>
        <dbReference type="ARBA" id="ARBA00004141"/>
    </source>
</evidence>
<feature type="transmembrane region" description="Helical" evidence="8">
    <location>
        <begin position="235"/>
        <end position="254"/>
    </location>
</feature>
<feature type="transmembrane region" description="Helical" evidence="8">
    <location>
        <begin position="94"/>
        <end position="112"/>
    </location>
</feature>
<dbReference type="SUPFAM" id="SSF81452">
    <property type="entry name" value="Cytochrome c oxidase subunit III-like"/>
    <property type="match status" value="1"/>
</dbReference>
<evidence type="ECO:0000313" key="11">
    <source>
        <dbReference type="Proteomes" id="UP001370348"/>
    </source>
</evidence>
<feature type="transmembrane region" description="Helical" evidence="8">
    <location>
        <begin position="54"/>
        <end position="74"/>
    </location>
</feature>
<dbReference type="CDD" id="cd02862">
    <property type="entry name" value="NorE_like"/>
    <property type="match status" value="1"/>
</dbReference>
<keyword evidence="3 6" id="KW-0812">Transmembrane</keyword>
<evidence type="ECO:0000313" key="10">
    <source>
        <dbReference type="EMBL" id="WXB13080.1"/>
    </source>
</evidence>
<dbReference type="Pfam" id="PF00510">
    <property type="entry name" value="COX3"/>
    <property type="match status" value="1"/>
</dbReference>
<evidence type="ECO:0000259" key="9">
    <source>
        <dbReference type="PROSITE" id="PS50253"/>
    </source>
</evidence>
<accession>A0ABZ2LVA6</accession>
<dbReference type="Proteomes" id="UP001370348">
    <property type="component" value="Chromosome"/>
</dbReference>
<evidence type="ECO:0000256" key="3">
    <source>
        <dbReference type="ARBA" id="ARBA00022692"/>
    </source>
</evidence>
<dbReference type="PANTHER" id="PTHR11403">
    <property type="entry name" value="CYTOCHROME C OXIDASE SUBUNIT III"/>
    <property type="match status" value="1"/>
</dbReference>
<evidence type="ECO:0000256" key="5">
    <source>
        <dbReference type="ARBA" id="ARBA00023136"/>
    </source>
</evidence>
<keyword evidence="11" id="KW-1185">Reference proteome</keyword>
<dbReference type="InterPro" id="IPR035973">
    <property type="entry name" value="Cyt_c_oxidase_su3-like_sf"/>
</dbReference>
<keyword evidence="5 8" id="KW-0472">Membrane</keyword>
<proteinExistence type="inferred from homology"/>
<organism evidence="10 11">
    <name type="scientific">Pendulispora albinea</name>
    <dbReference type="NCBI Taxonomy" id="2741071"/>
    <lineage>
        <taxon>Bacteria</taxon>
        <taxon>Pseudomonadati</taxon>
        <taxon>Myxococcota</taxon>
        <taxon>Myxococcia</taxon>
        <taxon>Myxococcales</taxon>
        <taxon>Sorangiineae</taxon>
        <taxon>Pendulisporaceae</taxon>
        <taxon>Pendulispora</taxon>
    </lineage>
</organism>
<feature type="domain" description="Heme-copper oxidase subunit III family profile" evidence="9">
    <location>
        <begin position="50"/>
        <end position="255"/>
    </location>
</feature>
<protein>
    <submittedName>
        <fullName evidence="10">Cytochrome c oxidase subunit 3 family protein</fullName>
    </submittedName>
</protein>
<feature type="compositionally biased region" description="Basic and acidic residues" evidence="7">
    <location>
        <begin position="9"/>
        <end position="31"/>
    </location>
</feature>
<evidence type="ECO:0000256" key="6">
    <source>
        <dbReference type="RuleBase" id="RU003376"/>
    </source>
</evidence>
<dbReference type="Gene3D" id="1.20.120.80">
    <property type="entry name" value="Cytochrome c oxidase, subunit III, four-helix bundle"/>
    <property type="match status" value="1"/>
</dbReference>
<keyword evidence="4 8" id="KW-1133">Transmembrane helix</keyword>
<gene>
    <name evidence="10" type="ORF">LZC94_35185</name>
</gene>
<reference evidence="10 11" key="1">
    <citation type="submission" date="2021-12" db="EMBL/GenBank/DDBJ databases">
        <title>Discovery of the Pendulisporaceae a myxobacterial family with distinct sporulation behavior and unique specialized metabolism.</title>
        <authorList>
            <person name="Garcia R."/>
            <person name="Popoff A."/>
            <person name="Bader C.D."/>
            <person name="Loehr J."/>
            <person name="Walesch S."/>
            <person name="Walt C."/>
            <person name="Boldt J."/>
            <person name="Bunk B."/>
            <person name="Haeckl F.J.F.P.J."/>
            <person name="Gunesch A.P."/>
            <person name="Birkelbach J."/>
            <person name="Nuebel U."/>
            <person name="Pietschmann T."/>
            <person name="Bach T."/>
            <person name="Mueller R."/>
        </authorList>
    </citation>
    <scope>NUCLEOTIDE SEQUENCE [LARGE SCALE GENOMIC DNA]</scope>
    <source>
        <strain evidence="10 11">MSr11954</strain>
    </source>
</reference>
<feature type="transmembrane region" description="Helical" evidence="8">
    <location>
        <begin position="187"/>
        <end position="214"/>
    </location>
</feature>
<evidence type="ECO:0000256" key="2">
    <source>
        <dbReference type="ARBA" id="ARBA00010581"/>
    </source>
</evidence>
<dbReference type="InterPro" id="IPR013833">
    <property type="entry name" value="Cyt_c_oxidase_su3_a-hlx"/>
</dbReference>